<feature type="compositionally biased region" description="Basic residues" evidence="2">
    <location>
        <begin position="1291"/>
        <end position="1302"/>
    </location>
</feature>
<keyword evidence="5" id="KW-1185">Reference proteome</keyword>
<feature type="domain" description="C2H2-type" evidence="3">
    <location>
        <begin position="274"/>
        <end position="301"/>
    </location>
</feature>
<proteinExistence type="predicted"/>
<gene>
    <name evidence="4" type="ORF">BESB_002080</name>
</gene>
<reference evidence="4 5" key="1">
    <citation type="submission" date="2017-09" db="EMBL/GenBank/DDBJ databases">
        <title>Genome sequencing of Besnoitia besnoiti strain Bb-Ger1.</title>
        <authorList>
            <person name="Schares G."/>
            <person name="Venepally P."/>
            <person name="Lorenzi H.A."/>
        </authorList>
    </citation>
    <scope>NUCLEOTIDE SEQUENCE [LARGE SCALE GENOMIC DNA]</scope>
    <source>
        <strain evidence="4 5">Bb-Ger1</strain>
    </source>
</reference>
<evidence type="ECO:0000313" key="4">
    <source>
        <dbReference type="EMBL" id="PFH37867.1"/>
    </source>
</evidence>
<feature type="region of interest" description="Disordered" evidence="2">
    <location>
        <begin position="1283"/>
        <end position="1302"/>
    </location>
</feature>
<accession>A0A2A9MPC0</accession>
<dbReference type="GeneID" id="40305271"/>
<keyword evidence="1" id="KW-0479">Metal-binding</keyword>
<evidence type="ECO:0000259" key="3">
    <source>
        <dbReference type="PROSITE" id="PS50157"/>
    </source>
</evidence>
<feature type="region of interest" description="Disordered" evidence="2">
    <location>
        <begin position="146"/>
        <end position="173"/>
    </location>
</feature>
<feature type="compositionally biased region" description="Low complexity" evidence="2">
    <location>
        <begin position="51"/>
        <end position="69"/>
    </location>
</feature>
<dbReference type="RefSeq" id="XP_029221876.1">
    <property type="nucleotide sequence ID" value="XM_029358963.1"/>
</dbReference>
<dbReference type="Proteomes" id="UP000224006">
    <property type="component" value="Chromosome I"/>
</dbReference>
<keyword evidence="1" id="KW-0863">Zinc-finger</keyword>
<feature type="compositionally biased region" description="Low complexity" evidence="2">
    <location>
        <begin position="78"/>
        <end position="107"/>
    </location>
</feature>
<feature type="region of interest" description="Disordered" evidence="2">
    <location>
        <begin position="1033"/>
        <end position="1064"/>
    </location>
</feature>
<dbReference type="PROSITE" id="PS00028">
    <property type="entry name" value="ZINC_FINGER_C2H2_1"/>
    <property type="match status" value="1"/>
</dbReference>
<dbReference type="InterPro" id="IPR013087">
    <property type="entry name" value="Znf_C2H2_type"/>
</dbReference>
<feature type="region of interest" description="Disordered" evidence="2">
    <location>
        <begin position="968"/>
        <end position="989"/>
    </location>
</feature>
<feature type="region of interest" description="Disordered" evidence="2">
    <location>
        <begin position="51"/>
        <end position="108"/>
    </location>
</feature>
<name>A0A2A9MPC0_BESBE</name>
<feature type="compositionally biased region" description="Low complexity" evidence="2">
    <location>
        <begin position="161"/>
        <end position="173"/>
    </location>
</feature>
<dbReference type="OrthoDB" id="333124at2759"/>
<evidence type="ECO:0000256" key="1">
    <source>
        <dbReference type="PROSITE-ProRule" id="PRU00042"/>
    </source>
</evidence>
<feature type="region of interest" description="Disordered" evidence="2">
    <location>
        <begin position="1083"/>
        <end position="1113"/>
    </location>
</feature>
<dbReference type="VEuPathDB" id="ToxoDB:BESB_002080"/>
<feature type="region of interest" description="Disordered" evidence="2">
    <location>
        <begin position="1"/>
        <end position="25"/>
    </location>
</feature>
<dbReference type="KEGG" id="bbes:BESB_002080"/>
<feature type="region of interest" description="Disordered" evidence="2">
    <location>
        <begin position="448"/>
        <end position="471"/>
    </location>
</feature>
<feature type="region of interest" description="Disordered" evidence="2">
    <location>
        <begin position="781"/>
        <end position="811"/>
    </location>
</feature>
<keyword evidence="1" id="KW-0862">Zinc</keyword>
<dbReference type="EMBL" id="NWUJ01000001">
    <property type="protein sequence ID" value="PFH37867.1"/>
    <property type="molecule type" value="Genomic_DNA"/>
</dbReference>
<feature type="compositionally biased region" description="Low complexity" evidence="2">
    <location>
        <begin position="1040"/>
        <end position="1053"/>
    </location>
</feature>
<feature type="region of interest" description="Disordered" evidence="2">
    <location>
        <begin position="832"/>
        <end position="853"/>
    </location>
</feature>
<feature type="compositionally biased region" description="Basic and acidic residues" evidence="2">
    <location>
        <begin position="510"/>
        <end position="521"/>
    </location>
</feature>
<feature type="region of interest" description="Disordered" evidence="2">
    <location>
        <begin position="499"/>
        <end position="521"/>
    </location>
</feature>
<feature type="compositionally biased region" description="Basic and acidic residues" evidence="2">
    <location>
        <begin position="798"/>
        <end position="808"/>
    </location>
</feature>
<protein>
    <recommendedName>
        <fullName evidence="3">C2H2-type domain-containing protein</fullName>
    </recommendedName>
</protein>
<evidence type="ECO:0000313" key="5">
    <source>
        <dbReference type="Proteomes" id="UP000224006"/>
    </source>
</evidence>
<organism evidence="4 5">
    <name type="scientific">Besnoitia besnoiti</name>
    <name type="common">Apicomplexan protozoan</name>
    <dbReference type="NCBI Taxonomy" id="94643"/>
    <lineage>
        <taxon>Eukaryota</taxon>
        <taxon>Sar</taxon>
        <taxon>Alveolata</taxon>
        <taxon>Apicomplexa</taxon>
        <taxon>Conoidasida</taxon>
        <taxon>Coccidia</taxon>
        <taxon>Eucoccidiorida</taxon>
        <taxon>Eimeriorina</taxon>
        <taxon>Sarcocystidae</taxon>
        <taxon>Besnoitia</taxon>
    </lineage>
</organism>
<feature type="compositionally biased region" description="Basic and acidic residues" evidence="2">
    <location>
        <begin position="978"/>
        <end position="989"/>
    </location>
</feature>
<sequence length="1302" mass="134616">MLAAAGLERGPSPAGAAGSQEASRAFLSLSSPPASSFARFSIDPDTLAALKMLPAAPPSSSSGAKQPGQDARDEAERAAPPASSSSSSSPSSPRPSAASASSARVASENTLHGAPPVVSAYMRELQPALLPRPFCKLVAEAVEREEASYGRRASESGGDGVSTEDSSSSSSSSSACALSSDGAAVAFRPSSASAIFHLPTQTATVSADLLPSSSLFLLAFLQHLRRQRREHQQKQKQLFLASLIHADWFNPSPYSTSFAPLTSALRALYEARPHLCFTCTRRFATSSRKTAHLRAHMELQQMSQAEGVGFLGRRRGHGLRQKLAAAAAASRPLWGGLAAWAQVASAPDVFQQKMLLLQTQLALSAGTDAHAQTFAGKAASEMSVRSMHGLLAERLEALSAFAAAEAKQTRGDATAQPRDAPRTVPSWFPKRLQRWIADEWGLGCAPAGGDAEPAGVEPPGAAEREADAAAQNAHMEWNAETGDEAEDLAHEEELAAGCDKAAADAGGAAGEERGSEEGRRETRVPFVTRTEMRAWAWAFQEDRNSDADKTSLAQEVAAVSALQPEEGVRTLETAGGGRGTVCRAAEESDAAPVSGSAAAGPLAHEASATSSDSFVAASSAFGAPPSSCVLSRGAGTPARRAALRSVLRQLTREVWLYLESFPVASSWAAHAESGDGDAGFPRSLAAASSPLPAFSRLPLSAAAAAAATAAAAEDPPRLFLDASSSLAHCAFCGEPFALLFNELQQTLEARGAVVVAWGSTQLLERLAGQLTAWRETQAAAAGARQRGGGAAEAGSGAEGRRTGGDEARGAVAARAGVKRGAGGMHESFLQAAEATRSASGGGGSAPAFSGVRTSGEGNIADALGSRGHGEDDSAVVCGGALPADRSASSSVARAPLSCLPSSLLLPHLTRSSDVTDAFALLSSPAPSSGASARQQLCSRWGMQPSVLEVAGAVEAAAASEKSFLSADRESAKAGMHADSGRGAKGKETPRTLEEAVALLEESLSSGNFLAHGLDAFAPIAAQQIPEGGEISEAEEHEDCTAASAAAPECAEATHQAKRRKQGGERAPALSDLLHSCAAKASAFSTQNDDREGGGEASAVAELARAESRAEAPSVETSCMRTSAVVEELFPPNVVYMHCTCFTQLLRESEYLLHFLRILLFVRRARLHRRGASMSSTHPETATFPSSADLGSQASDLDSVCASVEAALGRLLSSQRRLFSSTSSEARPDAHLASAAARGGSDRGIAAAETGVFADEGAARTKEGRLWGLGEKKAGFLTQPSARCGGGVRSAHTGRRVARRRFR</sequence>
<dbReference type="PROSITE" id="PS50157">
    <property type="entry name" value="ZINC_FINGER_C2H2_2"/>
    <property type="match status" value="1"/>
</dbReference>
<comment type="caution">
    <text evidence="4">The sequence shown here is derived from an EMBL/GenBank/DDBJ whole genome shotgun (WGS) entry which is preliminary data.</text>
</comment>
<dbReference type="GO" id="GO:0008270">
    <property type="term" value="F:zinc ion binding"/>
    <property type="evidence" value="ECO:0007669"/>
    <property type="project" value="UniProtKB-KW"/>
</dbReference>
<evidence type="ECO:0000256" key="2">
    <source>
        <dbReference type="SAM" id="MobiDB-lite"/>
    </source>
</evidence>
<feature type="compositionally biased region" description="Low complexity" evidence="2">
    <location>
        <begin position="448"/>
        <end position="461"/>
    </location>
</feature>